<evidence type="ECO:0000256" key="1">
    <source>
        <dbReference type="ARBA" id="ARBA00022670"/>
    </source>
</evidence>
<dbReference type="PRINTS" id="PR00723">
    <property type="entry name" value="SUBTILISIN"/>
</dbReference>
<keyword evidence="3 5" id="KW-0378">Hydrolase</keyword>
<dbReference type="CDD" id="cd04848">
    <property type="entry name" value="Peptidases_S8_Autotransporter_serine_protease_like"/>
    <property type="match status" value="1"/>
</dbReference>
<dbReference type="EMBL" id="NQKQ01000019">
    <property type="protein sequence ID" value="PAA08731.1"/>
    <property type="molecule type" value="Genomic_DNA"/>
</dbReference>
<feature type="active site" description="Charge relay system" evidence="5">
    <location>
        <position position="177"/>
    </location>
</feature>
<comment type="caution">
    <text evidence="7">The sequence shown here is derived from an EMBL/GenBank/DDBJ whole genome shotgun (WGS) entry which is preliminary data.</text>
</comment>
<dbReference type="InterPro" id="IPR013425">
    <property type="entry name" value="Autotrns_rpt"/>
</dbReference>
<dbReference type="InterPro" id="IPR006315">
    <property type="entry name" value="OM_autotransptr_brl_dom"/>
</dbReference>
<evidence type="ECO:0000256" key="2">
    <source>
        <dbReference type="ARBA" id="ARBA00022729"/>
    </source>
</evidence>
<reference evidence="7 8" key="1">
    <citation type="submission" date="2017-08" db="EMBL/GenBank/DDBJ databases">
        <title>Genomic and metabolic characterisation of spoilage-associated Pseudomonas species.</title>
        <authorList>
            <person name="Stanborough T."/>
            <person name="Fegan N."/>
            <person name="Powell S.M."/>
            <person name="Singh T."/>
            <person name="Tamplin M.L."/>
            <person name="Chandry P.S."/>
        </authorList>
    </citation>
    <scope>NUCLEOTIDE SEQUENCE [LARGE SCALE GENOMIC DNA]</scope>
    <source>
        <strain evidence="7 8">F1801</strain>
    </source>
</reference>
<dbReference type="PROSITE" id="PS51208">
    <property type="entry name" value="AUTOTRANSPORTER"/>
    <property type="match status" value="1"/>
</dbReference>
<feature type="active site" description="Charge relay system" evidence="5">
    <location>
        <position position="90"/>
    </location>
</feature>
<dbReference type="InterPro" id="IPR036709">
    <property type="entry name" value="Autotransporte_beta_dom_sf"/>
</dbReference>
<dbReference type="GO" id="GO:0004252">
    <property type="term" value="F:serine-type endopeptidase activity"/>
    <property type="evidence" value="ECO:0007669"/>
    <property type="project" value="UniProtKB-UniRule"/>
</dbReference>
<dbReference type="Pfam" id="PF03797">
    <property type="entry name" value="Autotransporter"/>
    <property type="match status" value="1"/>
</dbReference>
<keyword evidence="4 5" id="KW-0720">Serine protease</keyword>
<dbReference type="InterPro" id="IPR023828">
    <property type="entry name" value="Peptidase_S8_Ser-AS"/>
</dbReference>
<sequence length="1067" mass="114922">MLNSKTRYRNVPPRFPPHSLNHRTLTAGLIAALWAVPAQAVTYVEQGRLHDAASWHNDEFKREWGLTAIGADHAYARGLSGLDVRLGIFDSGTDLRHPQFAGKNHKPVTLADAGCARETFATDDHDGCYRADGDQPQFDYTLELPQDTLQEALASGEYTAQELDDYLSRQGARYNPHGTHVAGTMLANRDGKGIHGVAWGADLSPVRIFSHSYDSYLSDKGELQVDPGHEAYAAVFKQLREQNVRAINHSWGSPKVFQTLDELDAELERQRFGLGNTLAQGSRDAGFLQVWASNNTRTNNLSPETAPYADILTALPRVMPEIEKYWLSVVNVNDTLTLAPGSFRCGYSMNWCVAAPGTGIISTYIAGELDVETLYQDDGEINGVQVTSDRPRFGYGIDTGTSMATPHVTGSLALLMERFPYLDNPQIRDVLLTTARDLGAPGVDDVYGWGLIDLKKAIDGPGQLRVDTDVIMDRRAGGAKVWQGDAWDDWRNDISGPGRLGKSGAGWLRLSGNNSFAGATLNGGTLELNGNNRFSRDVNVEGGLLRLNGTLLATDLNINGGIAQISGQQIGANTYVGSGGLLSGDGELSSTRVLGTIVPGSGLRAMTINGDYSQGHGSLLIASAGRQPHTPALHITGQAQLDGGTLRVNRQPAVFPLGQHYRVLQADAGVNGQFSALDHSSFSPFLSFTQTRDDTALGINVGRGLPLVAAARTANQHATARGADMLDMSQPVAQRLTSLFPDAATRALDQLSGELHAGTRSVQIENTRVLRDAALAHARGALDSPARQTDNSRQAVWLQPLLQSGRLDGDGNAASVSHTLTGLLVGADHDFEQGSRAGVLLSSGQSRIKNARGDRASLDGYQIGMHAGHTWNAFGLYGGLAYGQDRIKTSRYVSFPGLDEKLSADYHGRTRQAFVEGNYRVLQGAWNWQPFVQFARVNSQTDGFRERTAKSALQGRAASSTVNLATGGLRFKVDLNSTSTGPFGLSLNGSAAYTHASGDLYPTTDVAWQDASNMRIAGVPLSKTALQLNLGAVARLNRSSSVSLDLKNQRGERSNGRSVSIQYQFEF</sequence>
<evidence type="ECO:0000256" key="4">
    <source>
        <dbReference type="ARBA" id="ARBA00022825"/>
    </source>
</evidence>
<dbReference type="RefSeq" id="WP_095037501.1">
    <property type="nucleotide sequence ID" value="NZ_NQKQ01000019.1"/>
</dbReference>
<evidence type="ECO:0000256" key="3">
    <source>
        <dbReference type="ARBA" id="ARBA00022801"/>
    </source>
</evidence>
<dbReference type="PROSITE" id="PS00137">
    <property type="entry name" value="SUBTILASE_HIS"/>
    <property type="match status" value="1"/>
</dbReference>
<evidence type="ECO:0000259" key="6">
    <source>
        <dbReference type="PROSITE" id="PS51208"/>
    </source>
</evidence>
<dbReference type="GO" id="GO:0019867">
    <property type="term" value="C:outer membrane"/>
    <property type="evidence" value="ECO:0007669"/>
    <property type="project" value="InterPro"/>
</dbReference>
<feature type="active site" description="Charge relay system" evidence="5">
    <location>
        <position position="402"/>
    </location>
</feature>
<dbReference type="GO" id="GO:0016485">
    <property type="term" value="P:protein processing"/>
    <property type="evidence" value="ECO:0007669"/>
    <property type="project" value="TreeGrafter"/>
</dbReference>
<dbReference type="InterPro" id="IPR000209">
    <property type="entry name" value="Peptidase_S8/S53_dom"/>
</dbReference>
<evidence type="ECO:0000313" key="7">
    <source>
        <dbReference type="EMBL" id="PAA08731.1"/>
    </source>
</evidence>
<dbReference type="PANTHER" id="PTHR42884:SF14">
    <property type="entry name" value="NEUROENDOCRINE CONVERTASE 1"/>
    <property type="match status" value="1"/>
</dbReference>
<keyword evidence="1 5" id="KW-0645">Protease</keyword>
<dbReference type="AlphaFoldDB" id="A0A267A8T1"/>
<dbReference type="Pfam" id="PF00082">
    <property type="entry name" value="Peptidase_S8"/>
    <property type="match status" value="1"/>
</dbReference>
<dbReference type="InterPro" id="IPR015500">
    <property type="entry name" value="Peptidase_S8_subtilisin-rel"/>
</dbReference>
<evidence type="ECO:0000313" key="8">
    <source>
        <dbReference type="Proteomes" id="UP000215861"/>
    </source>
</evidence>
<dbReference type="InterPro" id="IPR036852">
    <property type="entry name" value="Peptidase_S8/S53_dom_sf"/>
</dbReference>
<dbReference type="SMART" id="SM00869">
    <property type="entry name" value="Autotransporter"/>
    <property type="match status" value="1"/>
</dbReference>
<dbReference type="PROSITE" id="PS00138">
    <property type="entry name" value="SUBTILASE_SER"/>
    <property type="match status" value="1"/>
</dbReference>
<dbReference type="InterPro" id="IPR034061">
    <property type="entry name" value="Peptidases_S8_Autotransporter"/>
</dbReference>
<dbReference type="SUPFAM" id="SSF103515">
    <property type="entry name" value="Autotransporter"/>
    <property type="match status" value="1"/>
</dbReference>
<organism evidence="7 8">
    <name type="scientific">Pseudomonas fragi</name>
    <dbReference type="NCBI Taxonomy" id="296"/>
    <lineage>
        <taxon>Bacteria</taxon>
        <taxon>Pseudomonadati</taxon>
        <taxon>Pseudomonadota</taxon>
        <taxon>Gammaproteobacteria</taxon>
        <taxon>Pseudomonadales</taxon>
        <taxon>Pseudomonadaceae</taxon>
        <taxon>Pseudomonas</taxon>
    </lineage>
</organism>
<dbReference type="Gene3D" id="2.40.128.130">
    <property type="entry name" value="Autotransporter beta-domain"/>
    <property type="match status" value="1"/>
</dbReference>
<protein>
    <recommendedName>
        <fullName evidence="6">Autotransporter domain-containing protein</fullName>
    </recommendedName>
</protein>
<dbReference type="SUPFAM" id="SSF52743">
    <property type="entry name" value="Subtilisin-like"/>
    <property type="match status" value="1"/>
</dbReference>
<comment type="similarity">
    <text evidence="5">Belongs to the peptidase S8 family.</text>
</comment>
<keyword evidence="2" id="KW-0732">Signal</keyword>
<dbReference type="Proteomes" id="UP000215861">
    <property type="component" value="Unassembled WGS sequence"/>
</dbReference>
<dbReference type="NCBIfam" id="TIGR01414">
    <property type="entry name" value="autotrans_barl"/>
    <property type="match status" value="1"/>
</dbReference>
<proteinExistence type="inferred from homology"/>
<name>A0A267A8T1_PSEFR</name>
<dbReference type="Pfam" id="PF12951">
    <property type="entry name" value="PATR"/>
    <property type="match status" value="1"/>
</dbReference>
<dbReference type="GO" id="GO:0005886">
    <property type="term" value="C:plasma membrane"/>
    <property type="evidence" value="ECO:0007669"/>
    <property type="project" value="TreeGrafter"/>
</dbReference>
<dbReference type="Gene3D" id="3.40.50.200">
    <property type="entry name" value="Peptidase S8/S53 domain"/>
    <property type="match status" value="1"/>
</dbReference>
<accession>A0A267A8T1</accession>
<dbReference type="InterPro" id="IPR022398">
    <property type="entry name" value="Peptidase_S8_His-AS"/>
</dbReference>
<dbReference type="InterPro" id="IPR005546">
    <property type="entry name" value="Autotransporte_beta"/>
</dbReference>
<evidence type="ECO:0000256" key="5">
    <source>
        <dbReference type="PROSITE-ProRule" id="PRU01240"/>
    </source>
</evidence>
<feature type="domain" description="Autotransporter" evidence="6">
    <location>
        <begin position="789"/>
        <end position="1067"/>
    </location>
</feature>
<dbReference type="PROSITE" id="PS51892">
    <property type="entry name" value="SUBTILASE"/>
    <property type="match status" value="1"/>
</dbReference>
<dbReference type="OrthoDB" id="5360469at2"/>
<gene>
    <name evidence="7" type="ORF">CJU81_16550</name>
</gene>
<dbReference type="PANTHER" id="PTHR42884">
    <property type="entry name" value="PROPROTEIN CONVERTASE SUBTILISIN/KEXIN-RELATED"/>
    <property type="match status" value="1"/>
</dbReference>